<evidence type="ECO:0000313" key="5">
    <source>
        <dbReference type="Proteomes" id="UP000676246"/>
    </source>
</evidence>
<keyword evidence="4" id="KW-0418">Kinase</keyword>
<keyword evidence="4" id="KW-0808">Transferase</keyword>
<dbReference type="InterPro" id="IPR011009">
    <property type="entry name" value="Kinase-like_dom_sf"/>
</dbReference>
<proteinExistence type="inferred from homology"/>
<dbReference type="GO" id="GO:0016301">
    <property type="term" value="F:kinase activity"/>
    <property type="evidence" value="ECO:0007669"/>
    <property type="project" value="UniProtKB-KW"/>
</dbReference>
<dbReference type="InterPro" id="IPR004147">
    <property type="entry name" value="ABC1_dom"/>
</dbReference>
<dbReference type="Pfam" id="PF03109">
    <property type="entry name" value="ABC1"/>
    <property type="match status" value="1"/>
</dbReference>
<dbReference type="RefSeq" id="WP_210856311.1">
    <property type="nucleotide sequence ID" value="NZ_JAGQDD010000017.1"/>
</dbReference>
<keyword evidence="5" id="KW-1185">Reference proteome</keyword>
<accession>A0A940YMN0</accession>
<keyword evidence="2" id="KW-0812">Transmembrane</keyword>
<gene>
    <name evidence="4" type="ORF">KAK03_18890</name>
</gene>
<sequence length="513" mass="55899">MAFAGFVLWWAWHRGVMRCDDHPVAERFAALLQGLGTTFVKLGQHLSLRADLLPDTAQQALARLQDHVGAFPSEQAQLAVESAFGRPCSQLFARFDLAPLAAASVAQIHRAALPDGTEVIVKIRRPGAAEAVESDMRILRVIATVAQAMLPPLRRWGLVAIVDEIAGNLRLEMDLAREARFVRRFADAWRGSPDVDIPDVIDGLCASSVMVQRFSSGVRIDAVAAPEREACASRLVDSYVTQFFEHGLFHGDPHPGNLFVMTDGRICFHDFGIVGRLDRRLRGALTAFALAFVEQDADWVVDAWLDLGLVGAQVERRAFLPVVQSLLADCAERPLRDWSLPAALGRLVAAGRSQAVRLPTDLLVLTRTMLLLEGTVRALAPAFSIFETLSRHAAAGSLRQAPQPEASKRLAFEMGSAARDLPALVAQRLHGALARQHLFEIAIVPDARLQEGVDRASRRVALALVTLGLYIASSLLMQHAVGPQWGGMPLLALAGYALAIRFTFSIARGRALR</sequence>
<dbReference type="InterPro" id="IPR050154">
    <property type="entry name" value="UbiB_kinase"/>
</dbReference>
<dbReference type="SUPFAM" id="SSF56112">
    <property type="entry name" value="Protein kinase-like (PK-like)"/>
    <property type="match status" value="1"/>
</dbReference>
<evidence type="ECO:0000256" key="2">
    <source>
        <dbReference type="SAM" id="Phobius"/>
    </source>
</evidence>
<dbReference type="EMBL" id="JAGQDD010000017">
    <property type="protein sequence ID" value="MBQ0932549.1"/>
    <property type="molecule type" value="Genomic_DNA"/>
</dbReference>
<dbReference type="PANTHER" id="PTHR10566:SF113">
    <property type="entry name" value="PROTEIN ACTIVITY OF BC1 COMPLEX KINASE 7, CHLOROPLASTIC"/>
    <property type="match status" value="1"/>
</dbReference>
<evidence type="ECO:0000259" key="3">
    <source>
        <dbReference type="Pfam" id="PF03109"/>
    </source>
</evidence>
<reference evidence="4 5" key="1">
    <citation type="submission" date="2021-04" db="EMBL/GenBank/DDBJ databases">
        <title>The genome sequence of Ideonella sp. 3Y2.</title>
        <authorList>
            <person name="Liu Y."/>
        </authorList>
    </citation>
    <scope>NUCLEOTIDE SEQUENCE [LARGE SCALE GENOMIC DNA]</scope>
    <source>
        <strain evidence="4 5">3Y2</strain>
    </source>
</reference>
<comment type="similarity">
    <text evidence="1">Belongs to the protein kinase superfamily. ADCK protein kinase family.</text>
</comment>
<feature type="transmembrane region" description="Helical" evidence="2">
    <location>
        <begin position="487"/>
        <end position="507"/>
    </location>
</feature>
<dbReference type="AlphaFoldDB" id="A0A940YMN0"/>
<name>A0A940YMN0_9BURK</name>
<evidence type="ECO:0000313" key="4">
    <source>
        <dbReference type="EMBL" id="MBQ0932549.1"/>
    </source>
</evidence>
<keyword evidence="2" id="KW-0472">Membrane</keyword>
<feature type="domain" description="ABC1 atypical kinase-like" evidence="3">
    <location>
        <begin position="63"/>
        <end position="301"/>
    </location>
</feature>
<dbReference type="PANTHER" id="PTHR10566">
    <property type="entry name" value="CHAPERONE-ACTIVITY OF BC1 COMPLEX CABC1 -RELATED"/>
    <property type="match status" value="1"/>
</dbReference>
<dbReference type="CDD" id="cd05121">
    <property type="entry name" value="ABC1_ADCK3-like"/>
    <property type="match status" value="1"/>
</dbReference>
<comment type="caution">
    <text evidence="4">The sequence shown here is derived from an EMBL/GenBank/DDBJ whole genome shotgun (WGS) entry which is preliminary data.</text>
</comment>
<protein>
    <submittedName>
        <fullName evidence="4">AarF/ABC1/UbiB kinase family protein</fullName>
    </submittedName>
</protein>
<evidence type="ECO:0000256" key="1">
    <source>
        <dbReference type="ARBA" id="ARBA00009670"/>
    </source>
</evidence>
<organism evidence="4 5">
    <name type="scientific">Ideonella alba</name>
    <dbReference type="NCBI Taxonomy" id="2824118"/>
    <lineage>
        <taxon>Bacteria</taxon>
        <taxon>Pseudomonadati</taxon>
        <taxon>Pseudomonadota</taxon>
        <taxon>Betaproteobacteria</taxon>
        <taxon>Burkholderiales</taxon>
        <taxon>Sphaerotilaceae</taxon>
        <taxon>Ideonella</taxon>
    </lineage>
</organism>
<dbReference type="Proteomes" id="UP000676246">
    <property type="component" value="Unassembled WGS sequence"/>
</dbReference>
<keyword evidence="2" id="KW-1133">Transmembrane helix</keyword>